<accession>A0A1H0KT83</accession>
<dbReference type="AlphaFoldDB" id="A0A1H0KT83"/>
<evidence type="ECO:0000259" key="1">
    <source>
        <dbReference type="Pfam" id="PF00144"/>
    </source>
</evidence>
<dbReference type="InterPro" id="IPR001466">
    <property type="entry name" value="Beta-lactam-related"/>
</dbReference>
<dbReference type="OrthoDB" id="3863176at2"/>
<proteinExistence type="predicted"/>
<dbReference type="STRING" id="443156.SAMN04489867_0098"/>
<gene>
    <name evidence="3" type="ORF">SAMN04489867_0098</name>
</gene>
<name>A0A1H0KT83_9MICO</name>
<dbReference type="Gene3D" id="3.40.710.10">
    <property type="entry name" value="DD-peptidase/beta-lactamase superfamily"/>
    <property type="match status" value="1"/>
</dbReference>
<evidence type="ECO:0000259" key="2">
    <source>
        <dbReference type="Pfam" id="PF24491"/>
    </source>
</evidence>
<dbReference type="InterPro" id="IPR012338">
    <property type="entry name" value="Beta-lactam/transpept-like"/>
</dbReference>
<reference evidence="4" key="1">
    <citation type="submission" date="2016-10" db="EMBL/GenBank/DDBJ databases">
        <authorList>
            <person name="Varghese N."/>
            <person name="Submissions S."/>
        </authorList>
    </citation>
    <scope>NUCLEOTIDE SEQUENCE [LARGE SCALE GENOMIC DNA]</scope>
    <source>
        <strain evidence="4">DSM 22329</strain>
    </source>
</reference>
<dbReference type="Pfam" id="PF00144">
    <property type="entry name" value="Beta-lactamase"/>
    <property type="match status" value="1"/>
</dbReference>
<dbReference type="SUPFAM" id="SSF56601">
    <property type="entry name" value="beta-lactamase/transpeptidase-like"/>
    <property type="match status" value="1"/>
</dbReference>
<protein>
    <submittedName>
        <fullName evidence="3">CubicO group peptidase, beta-lactamase class C family</fullName>
    </submittedName>
</protein>
<evidence type="ECO:0000313" key="4">
    <source>
        <dbReference type="Proteomes" id="UP000199077"/>
    </source>
</evidence>
<dbReference type="EMBL" id="LT629711">
    <property type="protein sequence ID" value="SDO58991.1"/>
    <property type="molecule type" value="Genomic_DNA"/>
</dbReference>
<keyword evidence="4" id="KW-1185">Reference proteome</keyword>
<organism evidence="3 4">
    <name type="scientific">Pedococcus dokdonensis</name>
    <dbReference type="NCBI Taxonomy" id="443156"/>
    <lineage>
        <taxon>Bacteria</taxon>
        <taxon>Bacillati</taxon>
        <taxon>Actinomycetota</taxon>
        <taxon>Actinomycetes</taxon>
        <taxon>Micrococcales</taxon>
        <taxon>Intrasporangiaceae</taxon>
        <taxon>Pedococcus</taxon>
    </lineage>
</organism>
<feature type="domain" description="Beta-lactamase-related" evidence="1">
    <location>
        <begin position="27"/>
        <end position="334"/>
    </location>
</feature>
<dbReference type="PANTHER" id="PTHR46825:SF7">
    <property type="entry name" value="D-ALANYL-D-ALANINE CARBOXYPEPTIDASE"/>
    <property type="match status" value="1"/>
</dbReference>
<dbReference type="Pfam" id="PF24491">
    <property type="entry name" value="DUF7586"/>
    <property type="match status" value="1"/>
</dbReference>
<dbReference type="InterPro" id="IPR056008">
    <property type="entry name" value="DUF7586"/>
</dbReference>
<dbReference type="InterPro" id="IPR050491">
    <property type="entry name" value="AmpC-like"/>
</dbReference>
<evidence type="ECO:0000313" key="3">
    <source>
        <dbReference type="EMBL" id="SDO58991.1"/>
    </source>
</evidence>
<dbReference type="PANTHER" id="PTHR46825">
    <property type="entry name" value="D-ALANYL-D-ALANINE-CARBOXYPEPTIDASE/ENDOPEPTIDASE AMPH"/>
    <property type="match status" value="1"/>
</dbReference>
<dbReference type="Proteomes" id="UP000199077">
    <property type="component" value="Chromosome I"/>
</dbReference>
<sequence length="456" mass="49736">MARVDDVDTTLQDTTVRRLRDLGIDRQRTGRVPGLAAAVVRRGDLLWCDGVGTADVAAPRVPGPDDQFLIASNTKSFTAVLVMALRDEGRLDLDDTLDQHLPGVTHRATVRQALSHATGLAREPLGDIWETLRQPDATTLMSDFNAIERVGRPHDHFHYSNIVYAVLGQLVERLEGRPWEEVLRTRILQPLGMTRTTVGFDDGPRAIGYHVQPFHDVPRVEPVVDLRAMGPCGALASTVTDLATWSGFVADPDPSILSPDTFEEMCQPQLVLDTESWSGAMGLGFFLMRSPGKRTWVGHTGGMPGQVTGVFTHRESGTGGIALMNSSSTPDPAELSIALGEIVLEHDPAEAEPWRPGTSVPDNLVPLLGRWFSEGSGFTFSVREGRLEARADSAPADRAPSVFERIDDTTFRTISGRERGEPLRVTYAADGTVTKLNWATYLVSREPLGFGEQPTG</sequence>
<feature type="domain" description="DUF7586" evidence="2">
    <location>
        <begin position="360"/>
        <end position="445"/>
    </location>
</feature>